<reference evidence="10" key="1">
    <citation type="submission" date="2025-08" db="UniProtKB">
        <authorList>
            <consortium name="Ensembl"/>
        </authorList>
    </citation>
    <scope>IDENTIFICATION</scope>
</reference>
<evidence type="ECO:0000313" key="10">
    <source>
        <dbReference type="Ensembl" id="ENSGMOP00000026742.1"/>
    </source>
</evidence>
<organism evidence="10 11">
    <name type="scientific">Gadus morhua</name>
    <name type="common">Atlantic cod</name>
    <dbReference type="NCBI Taxonomy" id="8049"/>
    <lineage>
        <taxon>Eukaryota</taxon>
        <taxon>Metazoa</taxon>
        <taxon>Chordata</taxon>
        <taxon>Craniata</taxon>
        <taxon>Vertebrata</taxon>
        <taxon>Euteleostomi</taxon>
        <taxon>Actinopterygii</taxon>
        <taxon>Neopterygii</taxon>
        <taxon>Teleostei</taxon>
        <taxon>Neoteleostei</taxon>
        <taxon>Acanthomorphata</taxon>
        <taxon>Zeiogadaria</taxon>
        <taxon>Gadariae</taxon>
        <taxon>Gadiformes</taxon>
        <taxon>Gadoidei</taxon>
        <taxon>Gadidae</taxon>
        <taxon>Gadus</taxon>
    </lineage>
</organism>
<dbReference type="InterPro" id="IPR036598">
    <property type="entry name" value="GOLD_dom_sf"/>
</dbReference>
<dbReference type="InterPro" id="IPR047337">
    <property type="entry name" value="FYVE_FYCO1"/>
</dbReference>
<dbReference type="SMART" id="SM00064">
    <property type="entry name" value="FYVE"/>
    <property type="match status" value="1"/>
</dbReference>
<dbReference type="InterPro" id="IPR011011">
    <property type="entry name" value="Znf_FYVE_PHD"/>
</dbReference>
<dbReference type="Pfam" id="PF02759">
    <property type="entry name" value="RUN"/>
    <property type="match status" value="1"/>
</dbReference>
<evidence type="ECO:0000313" key="11">
    <source>
        <dbReference type="Proteomes" id="UP000694546"/>
    </source>
</evidence>
<keyword evidence="3" id="KW-0862">Zinc</keyword>
<feature type="compositionally biased region" description="Basic and acidic residues" evidence="6">
    <location>
        <begin position="532"/>
        <end position="547"/>
    </location>
</feature>
<dbReference type="InterPro" id="IPR047336">
    <property type="entry name" value="RUN_FYCO1"/>
</dbReference>
<keyword evidence="5" id="KW-0175">Coiled coil</keyword>
<dbReference type="InterPro" id="IPR000306">
    <property type="entry name" value="Znf_FYVE"/>
</dbReference>
<gene>
    <name evidence="10" type="primary">fyco1a</name>
</gene>
<proteinExistence type="predicted"/>
<evidence type="ECO:0000256" key="1">
    <source>
        <dbReference type="ARBA" id="ARBA00022723"/>
    </source>
</evidence>
<accession>A0A8C5A4C0</accession>
<protein>
    <recommendedName>
        <fullName evidence="12">FYVE and coiled-coil domain-containing protein 1</fullName>
    </recommendedName>
</protein>
<dbReference type="InterPro" id="IPR037213">
    <property type="entry name" value="Run_dom_sf"/>
</dbReference>
<feature type="domain" description="FYVE-type" evidence="7">
    <location>
        <begin position="1192"/>
        <end position="1250"/>
    </location>
</feature>
<feature type="coiled-coil region" evidence="5">
    <location>
        <begin position="268"/>
        <end position="326"/>
    </location>
</feature>
<feature type="region of interest" description="Disordered" evidence="6">
    <location>
        <begin position="528"/>
        <end position="563"/>
    </location>
</feature>
<feature type="region of interest" description="Disordered" evidence="6">
    <location>
        <begin position="701"/>
        <end position="747"/>
    </location>
</feature>
<evidence type="ECO:0000256" key="3">
    <source>
        <dbReference type="ARBA" id="ARBA00022833"/>
    </source>
</evidence>
<dbReference type="GO" id="GO:0008270">
    <property type="term" value="F:zinc ion binding"/>
    <property type="evidence" value="ECO:0007669"/>
    <property type="project" value="UniProtKB-KW"/>
</dbReference>
<evidence type="ECO:0000259" key="9">
    <source>
        <dbReference type="PROSITE" id="PS50866"/>
    </source>
</evidence>
<feature type="region of interest" description="Disordered" evidence="6">
    <location>
        <begin position="1263"/>
        <end position="1344"/>
    </location>
</feature>
<dbReference type="GeneTree" id="ENSGT00940000154044"/>
<feature type="compositionally biased region" description="Polar residues" evidence="6">
    <location>
        <begin position="1320"/>
        <end position="1331"/>
    </location>
</feature>
<keyword evidence="2 4" id="KW-0863">Zinc-finger</keyword>
<dbReference type="InterPro" id="IPR009038">
    <property type="entry name" value="GOLD_dom"/>
</dbReference>
<dbReference type="InterPro" id="IPR017455">
    <property type="entry name" value="Znf_FYVE-rel"/>
</dbReference>
<dbReference type="Gene3D" id="1.20.58.900">
    <property type="match status" value="1"/>
</dbReference>
<reference evidence="10" key="2">
    <citation type="submission" date="2025-09" db="UniProtKB">
        <authorList>
            <consortium name="Ensembl"/>
        </authorList>
    </citation>
    <scope>IDENTIFICATION</scope>
</reference>
<dbReference type="InterPro" id="IPR004012">
    <property type="entry name" value="Run_dom"/>
</dbReference>
<dbReference type="GO" id="GO:0005776">
    <property type="term" value="C:autophagosome"/>
    <property type="evidence" value="ECO:0007669"/>
    <property type="project" value="UniProtKB-SubCell"/>
</dbReference>
<dbReference type="PROSITE" id="PS50866">
    <property type="entry name" value="GOLD"/>
    <property type="match status" value="1"/>
</dbReference>
<feature type="coiled-coil region" evidence="5">
    <location>
        <begin position="936"/>
        <end position="1015"/>
    </location>
</feature>
<dbReference type="Pfam" id="PF01363">
    <property type="entry name" value="FYVE"/>
    <property type="match status" value="1"/>
</dbReference>
<dbReference type="InterPro" id="IPR013083">
    <property type="entry name" value="Znf_RING/FYVE/PHD"/>
</dbReference>
<feature type="coiled-coil region" evidence="5">
    <location>
        <begin position="390"/>
        <end position="417"/>
    </location>
</feature>
<dbReference type="CDD" id="cd15726">
    <property type="entry name" value="FYVE_FYCO1"/>
    <property type="match status" value="1"/>
</dbReference>
<name>A0A8C5A4C0_GADMO</name>
<sequence length="1501" mass="169704">MQQDSRLTFRTRPGYVSFQLLRWIREAVAELAKEYRETGEPITDDSTNLHKFSYKLEYLLQFDQKEKTTLLGTRKDYWDFFIDCLAKIKGANDGIRFVKSISELKTSLGKGRAFIRYSLVHQRLADTLQQCLMNQRTTSDWYYARSPLVKPHLSVDIISHLYELNEVQFDVASRGHDLDASWPTFARRTLGSPNSPGHMWKPPSRSSSINSLASTYSQLPLSPDYGQSLLSELDESLASCGEDVSAVEHLRLELDQSELRQQGLLSRVQQLGEEAGELRGVVAELQRQLDVSLGAQEDHQNLQAALKALEGREETLSRELELLRSVERAREAEQRLLLDKLAAAEGKSMELLAKLDGVLNEKGQQASSHFDSAQKIHELLDRLKEAESGKMEAVSDMEDKKRQVERLEEELKVKDVALKDREVKLGELVTTTSEETAQLKASVLEECNTKENLAEKLAMKDNEACNLQRKLEDLQRLFEEKDRQVVEVKEKARADEQSTIVLKESLEGEVDAIKELLMIKEAELTSSSKTLQRLESEKDSLTLERDSLTTGNSELETSVKEHSKKTEDYKTQCTNLMEINENLLSTVKRNEEFKKEMVANRGALEAELASLRASDKQLRSQLDDAKVSVDDKEKRLRQENRSLDESLQRAAMAAQLSETTSKRLEQENQALREDRATVSAALSSMQAELKSFSGQMRELEKSLGTSRKNEAALQEQGRAKEAQLESKESELKELHAKVKTKENREKELKKAKAKAEAALARQSEVIERLSTEKLAVEESQLERSSLHARENQGVVEKLVLAEGQLEVNMKDVARLQSEVLDLRVQLQRAGEENLKCQTKLEVTEGQRAEFMSLTEQLQAHTEALNQSHVAELLGCKQKEEVLIEEQVRQAAAHAQELATLKAESARLGLESGETREGVYRANTEMAELGMTICKLTAEKEEARERWTKEAAKIEELQDGATREVERLEACLAALRQENASLRERLSQVESLPRAVVELQQQLGKAEGHVQTLQHASREEMDAVRFQISSESMSHQNQLKSVNEQLTTVKAQLHSESETVSRLQGQVSELEAVNEKHAQLMVEKDSHITKCEATMRHNECEMQQLKEAVSRWALTALRTVSEELRERLEKTEAEKQSDHQKMTAEIEDLSGTKTTLEERLIELLRDKDALWQKSDALEFEQKLRAEERWWLVDKEATNCLDCRGHFTWYLRRHHCRLCGRIFCYYCSNNFVTTKHSGKKERCCRECYSQHGDVVERFTRAELGPAEAHTPPDGGAGPESHPQPAPYKPTPRVTVSEPASRPEEGAFDIITEEEVNGVYDSDTVSQTTGGSPESDQDRRPPGPVDMSVYNPEDHVATVQDSEINLLRSGEVTVAVALGIDDITHFGDSSRELFVKGSCYSLISIAVGDRGPSIGWVFSSDPKSISFSVVYREGPDTPVEQAKVLIPLTRCNSHRETIQGQLKVRNPGLYTLVFDNSFSRFIGKKVLYHLTIEKPVIYDGSDFP</sequence>
<dbReference type="CDD" id="cd17698">
    <property type="entry name" value="RUN_FYCO1"/>
    <property type="match status" value="1"/>
</dbReference>
<dbReference type="PROSITE" id="PS50826">
    <property type="entry name" value="RUN"/>
    <property type="match status" value="1"/>
</dbReference>
<keyword evidence="11" id="KW-1185">Reference proteome</keyword>
<evidence type="ECO:0000256" key="6">
    <source>
        <dbReference type="SAM" id="MobiDB-lite"/>
    </source>
</evidence>
<evidence type="ECO:0000256" key="4">
    <source>
        <dbReference type="PROSITE-ProRule" id="PRU00091"/>
    </source>
</evidence>
<dbReference type="SUPFAM" id="SSF57903">
    <property type="entry name" value="FYVE/PHD zinc finger"/>
    <property type="match status" value="1"/>
</dbReference>
<evidence type="ECO:0000256" key="5">
    <source>
        <dbReference type="SAM" id="Coils"/>
    </source>
</evidence>
<dbReference type="GO" id="GO:0072383">
    <property type="term" value="P:plus-end-directed vesicle transport along microtubule"/>
    <property type="evidence" value="ECO:0007669"/>
    <property type="project" value="TreeGrafter"/>
</dbReference>
<dbReference type="GO" id="GO:0005770">
    <property type="term" value="C:late endosome"/>
    <property type="evidence" value="ECO:0007669"/>
    <property type="project" value="TreeGrafter"/>
</dbReference>
<dbReference type="SUPFAM" id="SSF101576">
    <property type="entry name" value="Supernatant protein factor (SPF), C-terminal domain"/>
    <property type="match status" value="1"/>
</dbReference>
<evidence type="ECO:0000259" key="8">
    <source>
        <dbReference type="PROSITE" id="PS50826"/>
    </source>
</evidence>
<dbReference type="GO" id="GO:1901098">
    <property type="term" value="P:positive regulation of autophagosome maturation"/>
    <property type="evidence" value="ECO:0007669"/>
    <property type="project" value="TreeGrafter"/>
</dbReference>
<dbReference type="PANTHER" id="PTHR46753:SF2">
    <property type="entry name" value="FYVE AND COILED-COIL DOMAIN-CONTAINING PROTEIN 1"/>
    <property type="match status" value="1"/>
</dbReference>
<feature type="domain" description="GOLD" evidence="9">
    <location>
        <begin position="1385"/>
        <end position="1489"/>
    </location>
</feature>
<dbReference type="GO" id="GO:0005764">
    <property type="term" value="C:lysosome"/>
    <property type="evidence" value="ECO:0007669"/>
    <property type="project" value="UniProtKB-SubCell"/>
</dbReference>
<feature type="domain" description="RUN" evidence="8">
    <location>
        <begin position="43"/>
        <end position="176"/>
    </location>
</feature>
<dbReference type="PANTHER" id="PTHR46753">
    <property type="entry name" value="FYVE AND COILED-COIL DOMAIN-CONTAINING PROTEIN 1"/>
    <property type="match status" value="1"/>
</dbReference>
<dbReference type="Gene3D" id="2.60.120.680">
    <property type="entry name" value="GOLD domain"/>
    <property type="match status" value="1"/>
</dbReference>
<evidence type="ECO:0000259" key="7">
    <source>
        <dbReference type="PROSITE" id="PS50178"/>
    </source>
</evidence>
<dbReference type="SUPFAM" id="SSF140741">
    <property type="entry name" value="RUN domain-like"/>
    <property type="match status" value="1"/>
</dbReference>
<dbReference type="PROSITE" id="PS50178">
    <property type="entry name" value="ZF_FYVE"/>
    <property type="match status" value="1"/>
</dbReference>
<feature type="compositionally biased region" description="Basic and acidic residues" evidence="6">
    <location>
        <begin position="717"/>
        <end position="747"/>
    </location>
</feature>
<dbReference type="Gene3D" id="3.30.40.10">
    <property type="entry name" value="Zinc/RING finger domain, C3HC4 (zinc finger)"/>
    <property type="match status" value="1"/>
</dbReference>
<feature type="coiled-coil region" evidence="5">
    <location>
        <begin position="1087"/>
        <end position="1165"/>
    </location>
</feature>
<keyword evidence="1" id="KW-0479">Metal-binding</keyword>
<evidence type="ECO:0008006" key="12">
    <source>
        <dbReference type="Google" id="ProtNLM"/>
    </source>
</evidence>
<dbReference type="Ensembl" id="ENSGMOT00000067780.1">
    <property type="protein sequence ID" value="ENSGMOP00000026742.1"/>
    <property type="gene ID" value="ENSGMOG00000018078.2"/>
</dbReference>
<dbReference type="Proteomes" id="UP000694546">
    <property type="component" value="Chromosome 12"/>
</dbReference>
<evidence type="ECO:0000256" key="2">
    <source>
        <dbReference type="ARBA" id="ARBA00022771"/>
    </source>
</evidence>